<dbReference type="CDD" id="cd00018">
    <property type="entry name" value="AP2"/>
    <property type="match status" value="1"/>
</dbReference>
<dbReference type="OrthoDB" id="1902708at2759"/>
<dbReference type="EMBL" id="CAMAPE010000051">
    <property type="protein sequence ID" value="CAH9108411.1"/>
    <property type="molecule type" value="Genomic_DNA"/>
</dbReference>
<evidence type="ECO:0000256" key="4">
    <source>
        <dbReference type="ARBA" id="ARBA00023015"/>
    </source>
</evidence>
<name>A0A9P1EIK1_CUSEU</name>
<dbReference type="PRINTS" id="PR00367">
    <property type="entry name" value="ETHRSPELEMNT"/>
</dbReference>
<reference evidence="9" key="1">
    <citation type="submission" date="2022-07" db="EMBL/GenBank/DDBJ databases">
        <authorList>
            <person name="Macas J."/>
            <person name="Novak P."/>
            <person name="Neumann P."/>
        </authorList>
    </citation>
    <scope>NUCLEOTIDE SEQUENCE</scope>
</reference>
<gene>
    <name evidence="9" type="ORF">CEURO_LOCUS18095</name>
</gene>
<proteinExistence type="predicted"/>
<organism evidence="9 10">
    <name type="scientific">Cuscuta europaea</name>
    <name type="common">European dodder</name>
    <dbReference type="NCBI Taxonomy" id="41803"/>
    <lineage>
        <taxon>Eukaryota</taxon>
        <taxon>Viridiplantae</taxon>
        <taxon>Streptophyta</taxon>
        <taxon>Embryophyta</taxon>
        <taxon>Tracheophyta</taxon>
        <taxon>Spermatophyta</taxon>
        <taxon>Magnoliopsida</taxon>
        <taxon>eudicotyledons</taxon>
        <taxon>Gunneridae</taxon>
        <taxon>Pentapetalae</taxon>
        <taxon>asterids</taxon>
        <taxon>lamiids</taxon>
        <taxon>Solanales</taxon>
        <taxon>Convolvulaceae</taxon>
        <taxon>Cuscuteae</taxon>
        <taxon>Cuscuta</taxon>
        <taxon>Cuscuta subgen. Cuscuta</taxon>
    </lineage>
</organism>
<keyword evidence="2" id="KW-0936">Ethylene signaling pathway</keyword>
<evidence type="ECO:0000256" key="6">
    <source>
        <dbReference type="ARBA" id="ARBA00023163"/>
    </source>
</evidence>
<sequence>MEETMRRFNGLAHSSGFSVPKRCDGLTLSATTASGAATRAAAADSAGAPKIKYRGVRRRPWGRYAAEIRDPLSKERRWLGTFDTAEEAACAYDCAARAMRGAKARTNFVYPPPLPSGCANGFSLPLCSGRSKTASSCQQISLKDLPSKQFFQSTFSSNAAYNNLSSTRKMVSKSLNSLLGNDYLSSSSTATTPNINCYQTTPGETMDHQFYREPVKDASFNMEWTGMDFFPAEPSDSGLLEEVLNGFFPKPTPVKFDQSPAGGSFGGDEKSNSKFGVLQGQFGYSGGGLDDSQQQPVSFQFHNDFPANFQVSPETMLGDMLYQYQQDPALSVFHYC</sequence>
<evidence type="ECO:0000313" key="9">
    <source>
        <dbReference type="EMBL" id="CAH9108411.1"/>
    </source>
</evidence>
<keyword evidence="10" id="KW-1185">Reference proteome</keyword>
<feature type="domain" description="AP2/ERF" evidence="8">
    <location>
        <begin position="52"/>
        <end position="109"/>
    </location>
</feature>
<evidence type="ECO:0000313" key="10">
    <source>
        <dbReference type="Proteomes" id="UP001152484"/>
    </source>
</evidence>
<dbReference type="GO" id="GO:0005634">
    <property type="term" value="C:nucleus"/>
    <property type="evidence" value="ECO:0007669"/>
    <property type="project" value="UniProtKB-SubCell"/>
</dbReference>
<evidence type="ECO:0000256" key="2">
    <source>
        <dbReference type="ARBA" id="ARBA00022745"/>
    </source>
</evidence>
<dbReference type="GO" id="GO:0003677">
    <property type="term" value="F:DNA binding"/>
    <property type="evidence" value="ECO:0007669"/>
    <property type="project" value="UniProtKB-KW"/>
</dbReference>
<evidence type="ECO:0000259" key="8">
    <source>
        <dbReference type="PROSITE" id="PS51032"/>
    </source>
</evidence>
<dbReference type="InterPro" id="IPR036955">
    <property type="entry name" value="AP2/ERF_dom_sf"/>
</dbReference>
<keyword evidence="7" id="KW-0539">Nucleus</keyword>
<dbReference type="PANTHER" id="PTHR31677:SF245">
    <property type="entry name" value="ETHYLENE-RESPONSIVE TRANSCRIPTION FACTOR ESR1"/>
    <property type="match status" value="1"/>
</dbReference>
<dbReference type="AlphaFoldDB" id="A0A9P1EIK1"/>
<accession>A0A9P1EIK1</accession>
<evidence type="ECO:0000256" key="3">
    <source>
        <dbReference type="ARBA" id="ARBA00022821"/>
    </source>
</evidence>
<dbReference type="GO" id="GO:0003700">
    <property type="term" value="F:DNA-binding transcription factor activity"/>
    <property type="evidence" value="ECO:0007669"/>
    <property type="project" value="InterPro"/>
</dbReference>
<dbReference type="InterPro" id="IPR016177">
    <property type="entry name" value="DNA-bd_dom_sf"/>
</dbReference>
<dbReference type="GO" id="GO:0006952">
    <property type="term" value="P:defense response"/>
    <property type="evidence" value="ECO:0007669"/>
    <property type="project" value="UniProtKB-KW"/>
</dbReference>
<dbReference type="Proteomes" id="UP001152484">
    <property type="component" value="Unassembled WGS sequence"/>
</dbReference>
<comment type="subcellular location">
    <subcellularLocation>
        <location evidence="1">Nucleus</location>
    </subcellularLocation>
</comment>
<dbReference type="Pfam" id="PF00847">
    <property type="entry name" value="AP2"/>
    <property type="match status" value="1"/>
</dbReference>
<keyword evidence="6" id="KW-0804">Transcription</keyword>
<dbReference type="FunFam" id="3.30.730.10:FF:000001">
    <property type="entry name" value="Ethylene-responsive transcription factor 2"/>
    <property type="match status" value="1"/>
</dbReference>
<keyword evidence="3" id="KW-0611">Plant defense</keyword>
<protein>
    <recommendedName>
        <fullName evidence="8">AP2/ERF domain-containing protein</fullName>
    </recommendedName>
</protein>
<dbReference type="PROSITE" id="PS51032">
    <property type="entry name" value="AP2_ERF"/>
    <property type="match status" value="1"/>
</dbReference>
<dbReference type="InterPro" id="IPR001471">
    <property type="entry name" value="AP2/ERF_dom"/>
</dbReference>
<dbReference type="PANTHER" id="PTHR31677">
    <property type="entry name" value="AP2 DOMAIN CLASS TRANSCRIPTION FACTOR"/>
    <property type="match status" value="1"/>
</dbReference>
<dbReference type="SUPFAM" id="SSF54171">
    <property type="entry name" value="DNA-binding domain"/>
    <property type="match status" value="1"/>
</dbReference>
<comment type="caution">
    <text evidence="9">The sequence shown here is derived from an EMBL/GenBank/DDBJ whole genome shotgun (WGS) entry which is preliminary data.</text>
</comment>
<evidence type="ECO:0000256" key="1">
    <source>
        <dbReference type="ARBA" id="ARBA00004123"/>
    </source>
</evidence>
<dbReference type="GO" id="GO:0009873">
    <property type="term" value="P:ethylene-activated signaling pathway"/>
    <property type="evidence" value="ECO:0007669"/>
    <property type="project" value="UniProtKB-KW"/>
</dbReference>
<dbReference type="SMART" id="SM00380">
    <property type="entry name" value="AP2"/>
    <property type="match status" value="1"/>
</dbReference>
<evidence type="ECO:0000256" key="7">
    <source>
        <dbReference type="ARBA" id="ARBA00023242"/>
    </source>
</evidence>
<evidence type="ECO:0000256" key="5">
    <source>
        <dbReference type="ARBA" id="ARBA00023125"/>
    </source>
</evidence>
<keyword evidence="5" id="KW-0238">DNA-binding</keyword>
<dbReference type="Gene3D" id="3.30.730.10">
    <property type="entry name" value="AP2/ERF domain"/>
    <property type="match status" value="1"/>
</dbReference>
<keyword evidence="4" id="KW-0805">Transcription regulation</keyword>